<dbReference type="InterPro" id="IPR051310">
    <property type="entry name" value="MCP_chemotaxis"/>
</dbReference>
<dbReference type="PRINTS" id="PR00260">
    <property type="entry name" value="CHEMTRNSDUCR"/>
</dbReference>
<dbReference type="AlphaFoldDB" id="A0A231V2R3"/>
<dbReference type="SMART" id="SM00283">
    <property type="entry name" value="MA"/>
    <property type="match status" value="1"/>
</dbReference>
<dbReference type="GO" id="GO:0006935">
    <property type="term" value="P:chemotaxis"/>
    <property type="evidence" value="ECO:0007669"/>
    <property type="project" value="UniProtKB-KW"/>
</dbReference>
<dbReference type="InterPro" id="IPR013767">
    <property type="entry name" value="PAS_fold"/>
</dbReference>
<dbReference type="PROSITE" id="PS50111">
    <property type="entry name" value="CHEMOTAXIS_TRANSDUC_2"/>
    <property type="match status" value="1"/>
</dbReference>
<dbReference type="EMBL" id="NBYO01000001">
    <property type="protein sequence ID" value="OXT02444.1"/>
    <property type="molecule type" value="Genomic_DNA"/>
</dbReference>
<protein>
    <recommendedName>
        <fullName evidence="10">Chemotaxis protein</fullName>
    </recommendedName>
</protein>
<dbReference type="Pfam" id="PF00015">
    <property type="entry name" value="MCPsignal"/>
    <property type="match status" value="1"/>
</dbReference>
<dbReference type="Gene3D" id="1.10.287.950">
    <property type="entry name" value="Methyl-accepting chemotaxis protein"/>
    <property type="match status" value="1"/>
</dbReference>
<dbReference type="GO" id="GO:0016020">
    <property type="term" value="C:membrane"/>
    <property type="evidence" value="ECO:0007669"/>
    <property type="project" value="InterPro"/>
</dbReference>
<dbReference type="SUPFAM" id="SSF55785">
    <property type="entry name" value="PYP-like sensor domain (PAS domain)"/>
    <property type="match status" value="1"/>
</dbReference>
<dbReference type="InterPro" id="IPR004089">
    <property type="entry name" value="MCPsignal_dom"/>
</dbReference>
<keyword evidence="4" id="KW-0175">Coiled coil</keyword>
<dbReference type="Pfam" id="PF00989">
    <property type="entry name" value="PAS"/>
    <property type="match status" value="1"/>
</dbReference>
<feature type="domain" description="PAS" evidence="6">
    <location>
        <begin position="24"/>
        <end position="61"/>
    </location>
</feature>
<keyword evidence="1" id="KW-0145">Chemotaxis</keyword>
<dbReference type="GO" id="GO:0006355">
    <property type="term" value="P:regulation of DNA-templated transcription"/>
    <property type="evidence" value="ECO:0007669"/>
    <property type="project" value="InterPro"/>
</dbReference>
<evidence type="ECO:0000256" key="4">
    <source>
        <dbReference type="SAM" id="Coils"/>
    </source>
</evidence>
<dbReference type="SMART" id="SM00091">
    <property type="entry name" value="PAS"/>
    <property type="match status" value="1"/>
</dbReference>
<dbReference type="InterPro" id="IPR000014">
    <property type="entry name" value="PAS"/>
</dbReference>
<evidence type="ECO:0000256" key="3">
    <source>
        <dbReference type="PROSITE-ProRule" id="PRU00284"/>
    </source>
</evidence>
<evidence type="ECO:0000313" key="9">
    <source>
        <dbReference type="Proteomes" id="UP000215405"/>
    </source>
</evidence>
<comment type="caution">
    <text evidence="8">The sequence shown here is derived from an EMBL/GenBank/DDBJ whole genome shotgun (WGS) entry which is preliminary data.</text>
</comment>
<evidence type="ECO:0000259" key="7">
    <source>
        <dbReference type="PROSITE" id="PS50885"/>
    </source>
</evidence>
<evidence type="ECO:0000259" key="6">
    <source>
        <dbReference type="PROSITE" id="PS50112"/>
    </source>
</evidence>
<reference evidence="9" key="1">
    <citation type="journal article" date="2017" name="Int. J. Syst. Evol. Microbiol.">
        <title>Notoacmeibacter marinus gen. nov., sp. nov., isolated from the gut of a limpet and proposal of Notoacmeibacteraceae fam. nov. in the order Rhizobiales of the class Alphaproteobacteria.</title>
        <authorList>
            <person name="Huang Z."/>
            <person name="Guo F."/>
            <person name="Lai Q."/>
        </authorList>
    </citation>
    <scope>NUCLEOTIDE SEQUENCE [LARGE SCALE GENOMIC DNA]</scope>
    <source>
        <strain evidence="9">XMTR2A4</strain>
    </source>
</reference>
<dbReference type="PANTHER" id="PTHR43531">
    <property type="entry name" value="PROTEIN ICFG"/>
    <property type="match status" value="1"/>
</dbReference>
<dbReference type="InterPro" id="IPR004090">
    <property type="entry name" value="Chemotax_Me-accpt_rcpt"/>
</dbReference>
<proteinExistence type="inferred from homology"/>
<dbReference type="Proteomes" id="UP000215405">
    <property type="component" value="Unassembled WGS sequence"/>
</dbReference>
<dbReference type="CDD" id="cd00130">
    <property type="entry name" value="PAS"/>
    <property type="match status" value="1"/>
</dbReference>
<evidence type="ECO:0000313" key="8">
    <source>
        <dbReference type="EMBL" id="OXT02444.1"/>
    </source>
</evidence>
<keyword evidence="9" id="KW-1185">Reference proteome</keyword>
<comment type="similarity">
    <text evidence="2">Belongs to the methyl-accepting chemotaxis (MCP) protein family.</text>
</comment>
<sequence>MAKRFFRSRENESGSKPDHLALAALQRMAVPTFVLDADGRVVLWNQACEKLTGIAAGDVVGTTEHWKGFYKEERPCLADLAFGRNPELVANLYAAQSRQMSGPDLRAENWCDLPTGGRHYLLIEACPIMDESGAIVAVVETLQDGTEQENKRLEQDEARQAQTAIVTEIGEALRGLADGDLAAELTTPFPSQYEPLRENFNYAVSHLRQTISSVIENTTQIDESCTDLLSASANLSERTGQQAANLQQTVASLTQIGEGLQATSEGAAKANHAIDETMAQARNSAEIVQDTIAAMKAIDDFSSQINQVVAVIEELAFQTNLLALNAGVEAARAGDAGRGFAVVAQEVRELAQRSAKESNGIKTLLETSKSQVRKGVELVDRTGESLQAIVEKAGVVDQIVASLASATVEHSRTVTDIQTSAKDLDQLTMQNAQMAEEGKDANQKLVDQARRLAAMLHRFEVETVSGSTATGVARAA</sequence>
<evidence type="ECO:0000256" key="1">
    <source>
        <dbReference type="ARBA" id="ARBA00022500"/>
    </source>
</evidence>
<gene>
    <name evidence="8" type="ORF">B7H23_05985</name>
</gene>
<dbReference type="SUPFAM" id="SSF58104">
    <property type="entry name" value="Methyl-accepting chemotaxis protein (MCP) signaling domain"/>
    <property type="match status" value="1"/>
</dbReference>
<dbReference type="GO" id="GO:0007165">
    <property type="term" value="P:signal transduction"/>
    <property type="evidence" value="ECO:0007669"/>
    <property type="project" value="UniProtKB-KW"/>
</dbReference>
<keyword evidence="3" id="KW-0807">Transducer</keyword>
<dbReference type="RefSeq" id="WP_094076399.1">
    <property type="nucleotide sequence ID" value="NZ_NBYO01000001.1"/>
</dbReference>
<dbReference type="PROSITE" id="PS50112">
    <property type="entry name" value="PAS"/>
    <property type="match status" value="1"/>
</dbReference>
<name>A0A231V2R3_9HYPH</name>
<evidence type="ECO:0000259" key="5">
    <source>
        <dbReference type="PROSITE" id="PS50111"/>
    </source>
</evidence>
<dbReference type="InterPro" id="IPR035965">
    <property type="entry name" value="PAS-like_dom_sf"/>
</dbReference>
<dbReference type="Gene3D" id="3.30.450.20">
    <property type="entry name" value="PAS domain"/>
    <property type="match status" value="1"/>
</dbReference>
<feature type="coiled-coil region" evidence="4">
    <location>
        <begin position="417"/>
        <end position="444"/>
    </location>
</feature>
<dbReference type="PROSITE" id="PS50885">
    <property type="entry name" value="HAMP"/>
    <property type="match status" value="1"/>
</dbReference>
<dbReference type="GO" id="GO:0004888">
    <property type="term" value="F:transmembrane signaling receptor activity"/>
    <property type="evidence" value="ECO:0007669"/>
    <property type="project" value="InterPro"/>
</dbReference>
<evidence type="ECO:0000256" key="2">
    <source>
        <dbReference type="ARBA" id="ARBA00029447"/>
    </source>
</evidence>
<feature type="domain" description="Methyl-accepting transducer" evidence="5">
    <location>
        <begin position="217"/>
        <end position="446"/>
    </location>
</feature>
<dbReference type="InterPro" id="IPR003660">
    <property type="entry name" value="HAMP_dom"/>
</dbReference>
<feature type="domain" description="HAMP" evidence="7">
    <location>
        <begin position="160"/>
        <end position="212"/>
    </location>
</feature>
<dbReference type="PANTHER" id="PTHR43531:SF11">
    <property type="entry name" value="METHYL-ACCEPTING CHEMOTAXIS PROTEIN 3"/>
    <property type="match status" value="1"/>
</dbReference>
<organism evidence="8 9">
    <name type="scientific">Notoacmeibacter marinus</name>
    <dbReference type="NCBI Taxonomy" id="1876515"/>
    <lineage>
        <taxon>Bacteria</taxon>
        <taxon>Pseudomonadati</taxon>
        <taxon>Pseudomonadota</taxon>
        <taxon>Alphaproteobacteria</taxon>
        <taxon>Hyphomicrobiales</taxon>
        <taxon>Notoacmeibacteraceae</taxon>
        <taxon>Notoacmeibacter</taxon>
    </lineage>
</organism>
<evidence type="ECO:0008006" key="10">
    <source>
        <dbReference type="Google" id="ProtNLM"/>
    </source>
</evidence>
<accession>A0A231V2R3</accession>